<evidence type="ECO:0000259" key="3">
    <source>
        <dbReference type="Pfam" id="PF00561"/>
    </source>
</evidence>
<dbReference type="Proteomes" id="UP001303647">
    <property type="component" value="Unassembled WGS sequence"/>
</dbReference>
<dbReference type="InterPro" id="IPR051601">
    <property type="entry name" value="Serine_prot/Carboxylest_S33"/>
</dbReference>
<dbReference type="PANTHER" id="PTHR43248:SF2">
    <property type="entry name" value="PROLYL AMINOPEPTIDASE"/>
    <property type="match status" value="1"/>
</dbReference>
<dbReference type="InterPro" id="IPR029058">
    <property type="entry name" value="AB_hydrolase_fold"/>
</dbReference>
<proteinExistence type="inferred from homology"/>
<evidence type="ECO:0000313" key="4">
    <source>
        <dbReference type="EMBL" id="KAK4245951.1"/>
    </source>
</evidence>
<reference evidence="4" key="2">
    <citation type="submission" date="2023-05" db="EMBL/GenBank/DDBJ databases">
        <authorList>
            <consortium name="Lawrence Berkeley National Laboratory"/>
            <person name="Steindorff A."/>
            <person name="Hensen N."/>
            <person name="Bonometti L."/>
            <person name="Westerberg I."/>
            <person name="Brannstrom I.O."/>
            <person name="Guillou S."/>
            <person name="Cros-Aarteil S."/>
            <person name="Calhoun S."/>
            <person name="Haridas S."/>
            <person name="Kuo A."/>
            <person name="Mondo S."/>
            <person name="Pangilinan J."/>
            <person name="Riley R."/>
            <person name="Labutti K."/>
            <person name="Andreopoulos B."/>
            <person name="Lipzen A."/>
            <person name="Chen C."/>
            <person name="Yanf M."/>
            <person name="Daum C."/>
            <person name="Ng V."/>
            <person name="Clum A."/>
            <person name="Ohm R."/>
            <person name="Martin F."/>
            <person name="Silar P."/>
            <person name="Natvig D."/>
            <person name="Lalanne C."/>
            <person name="Gautier V."/>
            <person name="Ament-Velasquez S.L."/>
            <person name="Kruys A."/>
            <person name="Hutchinson M.I."/>
            <person name="Powell A.J."/>
            <person name="Barry K."/>
            <person name="Miller A.N."/>
            <person name="Grigoriev I.V."/>
            <person name="Debuchy R."/>
            <person name="Gladieux P."/>
            <person name="Thoren M.H."/>
            <person name="Johannesson H."/>
        </authorList>
    </citation>
    <scope>NUCLEOTIDE SEQUENCE</scope>
    <source>
        <strain evidence="4">CBS 359.72</strain>
    </source>
</reference>
<comment type="caution">
    <text evidence="4">The sequence shown here is derived from an EMBL/GenBank/DDBJ whole genome shotgun (WGS) entry which is preliminary data.</text>
</comment>
<name>A0AAN7CQF9_9PEZI</name>
<dbReference type="SUPFAM" id="SSF53474">
    <property type="entry name" value="alpha/beta-Hydrolases"/>
    <property type="match status" value="1"/>
</dbReference>
<dbReference type="EMBL" id="MU857686">
    <property type="protein sequence ID" value="KAK4245951.1"/>
    <property type="molecule type" value="Genomic_DNA"/>
</dbReference>
<organism evidence="4 5">
    <name type="scientific">Corynascus novoguineensis</name>
    <dbReference type="NCBI Taxonomy" id="1126955"/>
    <lineage>
        <taxon>Eukaryota</taxon>
        <taxon>Fungi</taxon>
        <taxon>Dikarya</taxon>
        <taxon>Ascomycota</taxon>
        <taxon>Pezizomycotina</taxon>
        <taxon>Sordariomycetes</taxon>
        <taxon>Sordariomycetidae</taxon>
        <taxon>Sordariales</taxon>
        <taxon>Chaetomiaceae</taxon>
        <taxon>Corynascus</taxon>
    </lineage>
</organism>
<gene>
    <name evidence="4" type="ORF">C7999DRAFT_42561</name>
</gene>
<keyword evidence="2" id="KW-0378">Hydrolase</keyword>
<comment type="similarity">
    <text evidence="1">Belongs to the peptidase S33 family.</text>
</comment>
<dbReference type="InterPro" id="IPR000073">
    <property type="entry name" value="AB_hydrolase_1"/>
</dbReference>
<dbReference type="GO" id="GO:0016787">
    <property type="term" value="F:hydrolase activity"/>
    <property type="evidence" value="ECO:0007669"/>
    <property type="project" value="UniProtKB-KW"/>
</dbReference>
<keyword evidence="5" id="KW-1185">Reference proteome</keyword>
<dbReference type="PANTHER" id="PTHR43248">
    <property type="entry name" value="2-SUCCINYL-6-HYDROXY-2,4-CYCLOHEXADIENE-1-CARBOXYLATE SYNTHASE"/>
    <property type="match status" value="1"/>
</dbReference>
<dbReference type="AlphaFoldDB" id="A0AAN7CQF9"/>
<dbReference type="Pfam" id="PF00561">
    <property type="entry name" value="Abhydrolase_1"/>
    <property type="match status" value="1"/>
</dbReference>
<accession>A0AAN7CQF9</accession>
<evidence type="ECO:0000256" key="1">
    <source>
        <dbReference type="ARBA" id="ARBA00010088"/>
    </source>
</evidence>
<evidence type="ECO:0000256" key="2">
    <source>
        <dbReference type="ARBA" id="ARBA00022801"/>
    </source>
</evidence>
<sequence length="483" mass="53820">MSINWNEIKAAKRIGISESSGQDGLKALSMRFEVPLVHSNPAGSTRIILHAVLIYRASQILSGIPARSRPETILMSMLPPSKTTLCVYLCGGPGDDNPAFKNLALTRELLGRFGPVLYLDYRGTGRSSAIRKSTLVAKTPEQMAWYMTQFRQDSIVADLEAIRKSFNGIKFVPVAQSFGGWIAMTYLSYLPKSLSEVWLFGGMPPIGKTPDDVYKALYQRLVGVNQEYYGRYPEDKTAVMRIVERLSRADNGRGILVSTETGERLTARGFLTLGRHLGAEDGFDTVHSLVEKFGRDLDTGGVSSRTIQSFQKRKGTGFRLPQRPLYGAFHEAIYCFGPGVASNWAAQRVGRHQAGGNFAWLEGNFQFKFPSPDKIEPLCFSAEMIYEFMLRDAGPELKPFIKAAEILAEKNDWSSLYDSEALRRNKVLVRALMYPRDLYVDFELSKNAAATVGNCRAISAPEHWLHGSVKKNPTAVFEFLSQV</sequence>
<protein>
    <recommendedName>
        <fullName evidence="3">AB hydrolase-1 domain-containing protein</fullName>
    </recommendedName>
</protein>
<evidence type="ECO:0000313" key="5">
    <source>
        <dbReference type="Proteomes" id="UP001303647"/>
    </source>
</evidence>
<dbReference type="Gene3D" id="3.40.50.1820">
    <property type="entry name" value="alpha/beta hydrolase"/>
    <property type="match status" value="1"/>
</dbReference>
<reference evidence="4" key="1">
    <citation type="journal article" date="2023" name="Mol. Phylogenet. Evol.">
        <title>Genome-scale phylogeny and comparative genomics of the fungal order Sordariales.</title>
        <authorList>
            <person name="Hensen N."/>
            <person name="Bonometti L."/>
            <person name="Westerberg I."/>
            <person name="Brannstrom I.O."/>
            <person name="Guillou S."/>
            <person name="Cros-Aarteil S."/>
            <person name="Calhoun S."/>
            <person name="Haridas S."/>
            <person name="Kuo A."/>
            <person name="Mondo S."/>
            <person name="Pangilinan J."/>
            <person name="Riley R."/>
            <person name="LaButti K."/>
            <person name="Andreopoulos B."/>
            <person name="Lipzen A."/>
            <person name="Chen C."/>
            <person name="Yan M."/>
            <person name="Daum C."/>
            <person name="Ng V."/>
            <person name="Clum A."/>
            <person name="Steindorff A."/>
            <person name="Ohm R.A."/>
            <person name="Martin F."/>
            <person name="Silar P."/>
            <person name="Natvig D.O."/>
            <person name="Lalanne C."/>
            <person name="Gautier V."/>
            <person name="Ament-Velasquez S.L."/>
            <person name="Kruys A."/>
            <person name="Hutchinson M.I."/>
            <person name="Powell A.J."/>
            <person name="Barry K."/>
            <person name="Miller A.N."/>
            <person name="Grigoriev I.V."/>
            <person name="Debuchy R."/>
            <person name="Gladieux P."/>
            <person name="Hiltunen Thoren M."/>
            <person name="Johannesson H."/>
        </authorList>
    </citation>
    <scope>NUCLEOTIDE SEQUENCE</scope>
    <source>
        <strain evidence="4">CBS 359.72</strain>
    </source>
</reference>
<feature type="domain" description="AB hydrolase-1" evidence="3">
    <location>
        <begin position="116"/>
        <end position="220"/>
    </location>
</feature>